<dbReference type="InterPro" id="IPR050641">
    <property type="entry name" value="RIFMO-like"/>
</dbReference>
<evidence type="ECO:0000256" key="3">
    <source>
        <dbReference type="ARBA" id="ARBA00022827"/>
    </source>
</evidence>
<dbReference type="PRINTS" id="PR00420">
    <property type="entry name" value="RNGMNOXGNASE"/>
</dbReference>
<evidence type="ECO:0000256" key="1">
    <source>
        <dbReference type="ARBA" id="ARBA00001974"/>
    </source>
</evidence>
<comment type="cofactor">
    <cofactor evidence="1">
        <name>FAD</name>
        <dbReference type="ChEBI" id="CHEBI:57692"/>
    </cofactor>
</comment>
<keyword evidence="3" id="KW-0274">FAD</keyword>
<accession>A0AAN9TYA4</accession>
<keyword evidence="7" id="KW-1185">Reference proteome</keyword>
<dbReference type="AlphaFoldDB" id="A0AAN9TYA4"/>
<dbReference type="PANTHER" id="PTHR43004">
    <property type="entry name" value="TRK SYSTEM POTASSIUM UPTAKE PROTEIN"/>
    <property type="match status" value="1"/>
</dbReference>
<reference evidence="6 7" key="1">
    <citation type="journal article" date="2023" name="PLoS ONE">
        <title>Cytospora paraplurivora sp. nov. isolated from orchards with fruit tree decline syndrome in Ontario, Canada.</title>
        <authorList>
            <person name="Ilyukhin E."/>
            <person name="Nguyen H.D.T."/>
            <person name="Castle A.J."/>
            <person name="Ellouze W."/>
        </authorList>
    </citation>
    <scope>NUCLEOTIDE SEQUENCE [LARGE SCALE GENOMIC DNA]</scope>
    <source>
        <strain evidence="6 7">FDS-564</strain>
    </source>
</reference>
<dbReference type="Gene3D" id="3.50.50.60">
    <property type="entry name" value="FAD/NAD(P)-binding domain"/>
    <property type="match status" value="1"/>
</dbReference>
<dbReference type="Pfam" id="PF21274">
    <property type="entry name" value="Rng_hyd_C"/>
    <property type="match status" value="1"/>
</dbReference>
<proteinExistence type="predicted"/>
<dbReference type="Proteomes" id="UP001320245">
    <property type="component" value="Unassembled WGS sequence"/>
</dbReference>
<comment type="caution">
    <text evidence="6">The sequence shown here is derived from an EMBL/GenBank/DDBJ whole genome shotgun (WGS) entry which is preliminary data.</text>
</comment>
<evidence type="ECO:0000259" key="5">
    <source>
        <dbReference type="Pfam" id="PF01494"/>
    </source>
</evidence>
<dbReference type="Gene3D" id="3.40.30.120">
    <property type="match status" value="1"/>
</dbReference>
<evidence type="ECO:0000256" key="2">
    <source>
        <dbReference type="ARBA" id="ARBA00022630"/>
    </source>
</evidence>
<dbReference type="Gene3D" id="3.30.70.2450">
    <property type="match status" value="1"/>
</dbReference>
<dbReference type="SUPFAM" id="SSF51905">
    <property type="entry name" value="FAD/NAD(P)-binding domain"/>
    <property type="match status" value="1"/>
</dbReference>
<keyword evidence="2" id="KW-0285">Flavoprotein</keyword>
<evidence type="ECO:0000313" key="7">
    <source>
        <dbReference type="Proteomes" id="UP001320245"/>
    </source>
</evidence>
<dbReference type="Pfam" id="PF01494">
    <property type="entry name" value="FAD_binding_3"/>
    <property type="match status" value="1"/>
</dbReference>
<dbReference type="GO" id="GO:0071949">
    <property type="term" value="F:FAD binding"/>
    <property type="evidence" value="ECO:0007669"/>
    <property type="project" value="InterPro"/>
</dbReference>
<dbReference type="GO" id="GO:0016709">
    <property type="term" value="F:oxidoreductase activity, acting on paired donors, with incorporation or reduction of molecular oxygen, NAD(P)H as one donor, and incorporation of one atom of oxygen"/>
    <property type="evidence" value="ECO:0007669"/>
    <property type="project" value="UniProtKB-ARBA"/>
</dbReference>
<evidence type="ECO:0000313" key="6">
    <source>
        <dbReference type="EMBL" id="KAK7732544.1"/>
    </source>
</evidence>
<dbReference type="InterPro" id="IPR036188">
    <property type="entry name" value="FAD/NAD-bd_sf"/>
</dbReference>
<evidence type="ECO:0000256" key="4">
    <source>
        <dbReference type="ARBA" id="ARBA00023002"/>
    </source>
</evidence>
<sequence>MASPSVIIVGAGPVGLTTALALHQGGVPASNILVVDQRPSRDLSSTWFKAISASASSLEVFRLLGIAEPFMDVGLPLHRQHFGAGSRFLDLSYDVLGTKYPFNLMIPQFRTEAILLQRCEEVGIAFAWGLQFVGLTQTGEQVSATFQRGEDETETIRSPWLVGCDGTRSAVRQAAGIGFEGTRATRYGWLADGHADESAPTMVNVLSADVGTGRAMIIATGDGKTGRRYFGTFPPSEIIAGQRPKPPDLDFLRDWAVRNFGSHYNFRDITWASVVGDGMRIASSYRSGRVFVAGDSAHQLFPAGGQGMNTGLVDATNLAWKLALVVTGRIGPDREVVQRVLDSYSEERLPASKAVKHNVQIQQVSMFANTEGDRAVADFMAEAFEEPATNQRWARRICGFADPVEPYQISSGRLRRIEELVGSRLTHISDSNSEDLLDAAKQNRFVVGLMAGSVFAEEQRHSLHEAVQSGGYFYKVRILRKLLKPTSQKWKGVSAVLIRPDFRVAWISREDSSVRNNQDSFTRVLEWWFGGK</sequence>
<dbReference type="PANTHER" id="PTHR43004:SF19">
    <property type="entry name" value="BINDING MONOOXYGENASE, PUTATIVE (JCVI)-RELATED"/>
    <property type="match status" value="1"/>
</dbReference>
<organism evidence="6 7">
    <name type="scientific">Cytospora paraplurivora</name>
    <dbReference type="NCBI Taxonomy" id="2898453"/>
    <lineage>
        <taxon>Eukaryota</taxon>
        <taxon>Fungi</taxon>
        <taxon>Dikarya</taxon>
        <taxon>Ascomycota</taxon>
        <taxon>Pezizomycotina</taxon>
        <taxon>Sordariomycetes</taxon>
        <taxon>Sordariomycetidae</taxon>
        <taxon>Diaporthales</taxon>
        <taxon>Cytosporaceae</taxon>
        <taxon>Cytospora</taxon>
    </lineage>
</organism>
<dbReference type="InterPro" id="IPR002938">
    <property type="entry name" value="FAD-bd"/>
</dbReference>
<protein>
    <recommendedName>
        <fullName evidence="5">FAD-binding domain-containing protein</fullName>
    </recommendedName>
</protein>
<feature type="domain" description="FAD-binding" evidence="5">
    <location>
        <begin position="5"/>
        <end position="356"/>
    </location>
</feature>
<gene>
    <name evidence="6" type="ORF">SLS53_008431</name>
</gene>
<dbReference type="EMBL" id="JAJSPL020000050">
    <property type="protein sequence ID" value="KAK7732544.1"/>
    <property type="molecule type" value="Genomic_DNA"/>
</dbReference>
<keyword evidence="4" id="KW-0560">Oxidoreductase</keyword>
<name>A0AAN9TYA4_9PEZI</name>